<keyword evidence="8" id="KW-0862">Zinc</keyword>
<dbReference type="Proteomes" id="UP001202328">
    <property type="component" value="Unassembled WGS sequence"/>
</dbReference>
<protein>
    <recommendedName>
        <fullName evidence="14">RBR-type E3 ubiquitin transferase</fullName>
    </recommendedName>
</protein>
<reference evidence="12" key="1">
    <citation type="submission" date="2022-04" db="EMBL/GenBank/DDBJ databases">
        <title>A functionally conserved STORR gene fusion in Papaver species that diverged 16.8 million years ago.</title>
        <authorList>
            <person name="Catania T."/>
        </authorList>
    </citation>
    <scope>NUCLEOTIDE SEQUENCE</scope>
    <source>
        <strain evidence="12">S-188037</strain>
    </source>
</reference>
<gene>
    <name evidence="12" type="ORF">MKW98_032340</name>
</gene>
<organism evidence="12 13">
    <name type="scientific">Papaver atlanticum</name>
    <dbReference type="NCBI Taxonomy" id="357466"/>
    <lineage>
        <taxon>Eukaryota</taxon>
        <taxon>Viridiplantae</taxon>
        <taxon>Streptophyta</taxon>
        <taxon>Embryophyta</taxon>
        <taxon>Tracheophyta</taxon>
        <taxon>Spermatophyta</taxon>
        <taxon>Magnoliopsida</taxon>
        <taxon>Ranunculales</taxon>
        <taxon>Papaveraceae</taxon>
        <taxon>Papaveroideae</taxon>
        <taxon>Papaver</taxon>
    </lineage>
</organism>
<evidence type="ECO:0008006" key="14">
    <source>
        <dbReference type="Google" id="ProtNLM"/>
    </source>
</evidence>
<dbReference type="InterPro" id="IPR013083">
    <property type="entry name" value="Znf_RING/FYVE/PHD"/>
</dbReference>
<evidence type="ECO:0000259" key="10">
    <source>
        <dbReference type="PROSITE" id="PS50089"/>
    </source>
</evidence>
<dbReference type="PANTHER" id="PTHR11685">
    <property type="entry name" value="RBR FAMILY RING FINGER AND IBR DOMAIN-CONTAINING"/>
    <property type="match status" value="1"/>
</dbReference>
<keyword evidence="7" id="KW-0833">Ubl conjugation pathway</keyword>
<feature type="domain" description="RING-type" evidence="11">
    <location>
        <begin position="19"/>
        <end position="183"/>
    </location>
</feature>
<keyword evidence="5" id="KW-0677">Repeat</keyword>
<feature type="non-terminal residue" evidence="12">
    <location>
        <position position="183"/>
    </location>
</feature>
<dbReference type="AlphaFoldDB" id="A0AAD4SHK1"/>
<evidence type="ECO:0000256" key="9">
    <source>
        <dbReference type="PROSITE-ProRule" id="PRU00175"/>
    </source>
</evidence>
<comment type="similarity">
    <text evidence="2">Belongs to the RBR family. Ariadne subfamily.</text>
</comment>
<accession>A0AAD4SHK1</accession>
<evidence type="ECO:0000256" key="5">
    <source>
        <dbReference type="ARBA" id="ARBA00022737"/>
    </source>
</evidence>
<evidence type="ECO:0000256" key="4">
    <source>
        <dbReference type="ARBA" id="ARBA00022723"/>
    </source>
</evidence>
<dbReference type="Gene3D" id="3.30.40.10">
    <property type="entry name" value="Zinc/RING finger domain, C3HC4 (zinc finger)"/>
    <property type="match status" value="1"/>
</dbReference>
<evidence type="ECO:0000256" key="1">
    <source>
        <dbReference type="ARBA" id="ARBA00003976"/>
    </source>
</evidence>
<evidence type="ECO:0000256" key="6">
    <source>
        <dbReference type="ARBA" id="ARBA00022771"/>
    </source>
</evidence>
<evidence type="ECO:0000256" key="3">
    <source>
        <dbReference type="ARBA" id="ARBA00022679"/>
    </source>
</evidence>
<sequence length="183" mass="20792">MELTQPQNLEIPTFSNDKYFFACEICAEVLPINRKFKSMEMKGCLHPYCTDCVAKYIEAKVIQYNISEIKCPSMDCNVILDASLCQSVLPRAVFERWFRVLCESAVFVDSSKGGLAYGRSYCPYGDCSELVLNECVRISSSSKDTTLSRSTCPNCKQLFCFHCMIPCTEHHQCRRGDVIIDID</sequence>
<dbReference type="GO" id="GO:0004842">
    <property type="term" value="F:ubiquitin-protein transferase activity"/>
    <property type="evidence" value="ECO:0007669"/>
    <property type="project" value="InterPro"/>
</dbReference>
<dbReference type="PROSITE" id="PS50089">
    <property type="entry name" value="ZF_RING_2"/>
    <property type="match status" value="1"/>
</dbReference>
<comment type="caution">
    <text evidence="12">The sequence shown here is derived from an EMBL/GenBank/DDBJ whole genome shotgun (WGS) entry which is preliminary data.</text>
</comment>
<comment type="function">
    <text evidence="1">Might act as an E3 ubiquitin-protein ligase, or as part of E3 complex, which accepts ubiquitin from specific E2 ubiquitin-conjugating enzymes and then transfers it to substrates.</text>
</comment>
<dbReference type="InterPro" id="IPR017907">
    <property type="entry name" value="Znf_RING_CS"/>
</dbReference>
<dbReference type="InterPro" id="IPR044066">
    <property type="entry name" value="TRIAD_supradom"/>
</dbReference>
<dbReference type="PROSITE" id="PS00518">
    <property type="entry name" value="ZF_RING_1"/>
    <property type="match status" value="1"/>
</dbReference>
<keyword evidence="13" id="KW-1185">Reference proteome</keyword>
<dbReference type="GO" id="GO:0008270">
    <property type="term" value="F:zinc ion binding"/>
    <property type="evidence" value="ECO:0007669"/>
    <property type="project" value="UniProtKB-KW"/>
</dbReference>
<keyword evidence="3" id="KW-0808">Transferase</keyword>
<evidence type="ECO:0000256" key="7">
    <source>
        <dbReference type="ARBA" id="ARBA00022786"/>
    </source>
</evidence>
<dbReference type="EMBL" id="JAJJMB010011222">
    <property type="protein sequence ID" value="KAI3903686.1"/>
    <property type="molecule type" value="Genomic_DNA"/>
</dbReference>
<proteinExistence type="inferred from homology"/>
<evidence type="ECO:0000256" key="2">
    <source>
        <dbReference type="ARBA" id="ARBA00005884"/>
    </source>
</evidence>
<evidence type="ECO:0000256" key="8">
    <source>
        <dbReference type="ARBA" id="ARBA00022833"/>
    </source>
</evidence>
<evidence type="ECO:0000313" key="12">
    <source>
        <dbReference type="EMBL" id="KAI3903686.1"/>
    </source>
</evidence>
<keyword evidence="4" id="KW-0479">Metal-binding</keyword>
<keyword evidence="6 9" id="KW-0863">Zinc-finger</keyword>
<evidence type="ECO:0000259" key="11">
    <source>
        <dbReference type="PROSITE" id="PS51873"/>
    </source>
</evidence>
<dbReference type="SUPFAM" id="SSF57850">
    <property type="entry name" value="RING/U-box"/>
    <property type="match status" value="1"/>
</dbReference>
<feature type="domain" description="RING-type" evidence="10">
    <location>
        <begin position="23"/>
        <end position="72"/>
    </location>
</feature>
<dbReference type="InterPro" id="IPR001841">
    <property type="entry name" value="Znf_RING"/>
</dbReference>
<dbReference type="InterPro" id="IPR031127">
    <property type="entry name" value="E3_UB_ligase_RBR"/>
</dbReference>
<dbReference type="PROSITE" id="PS51873">
    <property type="entry name" value="TRIAD"/>
    <property type="match status" value="1"/>
</dbReference>
<dbReference type="FunFam" id="3.30.40.10:FF:000230">
    <property type="entry name" value="RBR-type E3 ubiquitin transferase"/>
    <property type="match status" value="1"/>
</dbReference>
<dbReference type="GO" id="GO:0016567">
    <property type="term" value="P:protein ubiquitination"/>
    <property type="evidence" value="ECO:0007669"/>
    <property type="project" value="InterPro"/>
</dbReference>
<evidence type="ECO:0000313" key="13">
    <source>
        <dbReference type="Proteomes" id="UP001202328"/>
    </source>
</evidence>
<name>A0AAD4SHK1_9MAGN</name>